<protein>
    <submittedName>
        <fullName evidence="1">Uncharacterized protein</fullName>
    </submittedName>
</protein>
<gene>
    <name evidence="1" type="ORF">SAMN04488136_11635</name>
</gene>
<proteinExistence type="predicted"/>
<reference evidence="1 2" key="1">
    <citation type="submission" date="2016-10" db="EMBL/GenBank/DDBJ databases">
        <authorList>
            <person name="de Groot N.N."/>
        </authorList>
    </citation>
    <scope>NUCLEOTIDE SEQUENCE [LARGE SCALE GENOMIC DNA]</scope>
    <source>
        <strain evidence="1 2">CGMCC 1.10228</strain>
    </source>
</reference>
<evidence type="ECO:0000313" key="2">
    <source>
        <dbReference type="Proteomes" id="UP000198854"/>
    </source>
</evidence>
<organism evidence="1 2">
    <name type="scientific">Vibrio xiamenensis</name>
    <dbReference type="NCBI Taxonomy" id="861298"/>
    <lineage>
        <taxon>Bacteria</taxon>
        <taxon>Pseudomonadati</taxon>
        <taxon>Pseudomonadota</taxon>
        <taxon>Gammaproteobacteria</taxon>
        <taxon>Vibrionales</taxon>
        <taxon>Vibrionaceae</taxon>
        <taxon>Vibrio</taxon>
    </lineage>
</organism>
<keyword evidence="2" id="KW-1185">Reference proteome</keyword>
<dbReference type="Proteomes" id="UP000198854">
    <property type="component" value="Unassembled WGS sequence"/>
</dbReference>
<sequence>MALTKLDYDGLVLVSYIALRTDTKPSLIRFVSKSQAGKKVGVVQN</sequence>
<dbReference type="EMBL" id="FNDD01000016">
    <property type="protein sequence ID" value="SDH44095.1"/>
    <property type="molecule type" value="Genomic_DNA"/>
</dbReference>
<name>A0A1G8CF67_9VIBR</name>
<accession>A0A1G8CF67</accession>
<evidence type="ECO:0000313" key="1">
    <source>
        <dbReference type="EMBL" id="SDH44095.1"/>
    </source>
</evidence>
<dbReference type="AlphaFoldDB" id="A0A1G8CF67"/>